<comment type="caution">
    <text evidence="2">The sequence shown here is derived from an EMBL/GenBank/DDBJ whole genome shotgun (WGS) entry which is preliminary data.</text>
</comment>
<feature type="region of interest" description="Disordered" evidence="1">
    <location>
        <begin position="37"/>
        <end position="57"/>
    </location>
</feature>
<protein>
    <submittedName>
        <fullName evidence="2">Uncharacterized protein</fullName>
    </submittedName>
</protein>
<reference evidence="2 3" key="1">
    <citation type="journal article" date="2020" name="Microorganisms">
        <title>Reliable Identification of Environmental Pseudomonas Isolates Using the rpoD Gene.</title>
        <authorList>
            <consortium name="The Broad Institute Genome Sequencing Platform"/>
            <person name="Girard L."/>
            <person name="Lood C."/>
            <person name="Rokni-Zadeh H."/>
            <person name="van Noort V."/>
            <person name="Lavigne R."/>
            <person name="De Mot R."/>
        </authorList>
    </citation>
    <scope>NUCLEOTIDE SEQUENCE [LARGE SCALE GENOMIC DNA]</scope>
    <source>
        <strain evidence="2 3">RW7P2</strain>
    </source>
</reference>
<gene>
    <name evidence="2" type="ORF">HU747_07175</name>
</gene>
<evidence type="ECO:0000313" key="3">
    <source>
        <dbReference type="Proteomes" id="UP000628086"/>
    </source>
</evidence>
<evidence type="ECO:0000313" key="2">
    <source>
        <dbReference type="EMBL" id="MBC3475378.1"/>
    </source>
</evidence>
<accession>A0ABR6V4E9</accession>
<name>A0ABR6V4E9_9PSED</name>
<feature type="compositionally biased region" description="Polar residues" evidence="1">
    <location>
        <begin position="46"/>
        <end position="57"/>
    </location>
</feature>
<evidence type="ECO:0000256" key="1">
    <source>
        <dbReference type="SAM" id="MobiDB-lite"/>
    </source>
</evidence>
<dbReference type="EMBL" id="JABWRS010000004">
    <property type="protein sequence ID" value="MBC3475378.1"/>
    <property type="molecule type" value="Genomic_DNA"/>
</dbReference>
<proteinExistence type="predicted"/>
<dbReference type="RefSeq" id="WP_162144434.1">
    <property type="nucleotide sequence ID" value="NZ_JABWRR010000007.1"/>
</dbReference>
<organism evidence="2 3">
    <name type="scientific">Pseudomonas taiwanensis</name>
    <dbReference type="NCBI Taxonomy" id="470150"/>
    <lineage>
        <taxon>Bacteria</taxon>
        <taxon>Pseudomonadati</taxon>
        <taxon>Pseudomonadota</taxon>
        <taxon>Gammaproteobacteria</taxon>
        <taxon>Pseudomonadales</taxon>
        <taxon>Pseudomonadaceae</taxon>
        <taxon>Pseudomonas</taxon>
    </lineage>
</organism>
<dbReference type="Proteomes" id="UP000628086">
    <property type="component" value="Unassembled WGS sequence"/>
</dbReference>
<sequence length="57" mass="6193">MKNQIRMITGIGTPIIHSSIERMAFLLFGGEQTGARAMPAPAKTHSYPNQRLTLPAA</sequence>
<keyword evidence="3" id="KW-1185">Reference proteome</keyword>